<dbReference type="InterPro" id="IPR039730">
    <property type="entry name" value="Jlp2/Ccd25"/>
</dbReference>
<accession>U6MYT2</accession>
<reference evidence="4" key="1">
    <citation type="submission" date="2013-10" db="EMBL/GenBank/DDBJ databases">
        <title>Genomic analysis of the causative agents of coccidiosis in chickens.</title>
        <authorList>
            <person name="Reid A.J."/>
            <person name="Blake D."/>
            <person name="Billington K."/>
            <person name="Browne H."/>
            <person name="Dunn M."/>
            <person name="Hung S."/>
            <person name="Kawahara F."/>
            <person name="Miranda-Saavedra D."/>
            <person name="Mourier T."/>
            <person name="Nagra H."/>
            <person name="Otto T.D."/>
            <person name="Rawlings N."/>
            <person name="Sanchez A."/>
            <person name="Sanders M."/>
            <person name="Subramaniam C."/>
            <person name="Tay Y."/>
            <person name="Dear P."/>
            <person name="Doerig C."/>
            <person name="Gruber A."/>
            <person name="Parkinson J."/>
            <person name="Shirley M."/>
            <person name="Wan K.L."/>
            <person name="Berriman M."/>
            <person name="Tomley F."/>
            <person name="Pain A."/>
        </authorList>
    </citation>
    <scope>NUCLEOTIDE SEQUENCE [LARGE SCALE GENOMIC DNA]</scope>
    <source>
        <strain evidence="4">Houghton</strain>
    </source>
</reference>
<evidence type="ECO:0000313" key="4">
    <source>
        <dbReference type="EMBL" id="CDJ69402.1"/>
    </source>
</evidence>
<dbReference type="Proteomes" id="UP000030754">
    <property type="component" value="Unassembled WGS sequence"/>
</dbReference>
<dbReference type="AlphaFoldDB" id="U6MYT2"/>
<feature type="domain" description="NFACT RNA-binding" evidence="3">
    <location>
        <begin position="1"/>
        <end position="110"/>
    </location>
</feature>
<evidence type="ECO:0000259" key="3">
    <source>
        <dbReference type="Pfam" id="PF05670"/>
    </source>
</evidence>
<feature type="coiled-coil region" evidence="2">
    <location>
        <begin position="144"/>
        <end position="178"/>
    </location>
</feature>
<dbReference type="EMBL" id="HG725713">
    <property type="protein sequence ID" value="CDJ69402.1"/>
    <property type="molecule type" value="Genomic_DNA"/>
</dbReference>
<dbReference type="VEuPathDB" id="ToxoDB:ENH_00067860"/>
<evidence type="ECO:0000256" key="2">
    <source>
        <dbReference type="SAM" id="Coils"/>
    </source>
</evidence>
<evidence type="ECO:0000313" key="5">
    <source>
        <dbReference type="Proteomes" id="UP000030754"/>
    </source>
</evidence>
<proteinExistence type="inferred from homology"/>
<reference evidence="4" key="2">
    <citation type="submission" date="2013-10" db="EMBL/GenBank/DDBJ databases">
        <authorList>
            <person name="Aslett M."/>
        </authorList>
    </citation>
    <scope>NUCLEOTIDE SEQUENCE [LARGE SCALE GENOMIC DNA]</scope>
    <source>
        <strain evidence="4">Houghton</strain>
    </source>
</reference>
<keyword evidence="5" id="KW-1185">Reference proteome</keyword>
<keyword evidence="2" id="KW-0175">Coiled coil</keyword>
<sequence>MVFTFKSSTPGYELYMGRDKFENEDLITYAFPEDVWFHVSELSSAHVYVRMPFGQTNFEELPAQVVAEACQLTKQNSIEGCKQSEVKIVYTPAANLKKTANMETGQVGFKQQSLVKEVQGVKKEKELLKALEKTRAAPAVDLAAQRLARDRRERSERKARLQQQQQQQQQQIKERQARRELQTFQALQQLKPPEQYRGDGSIGSCREIEEDFL</sequence>
<comment type="similarity">
    <text evidence="1">Belongs to the CCDC25 family.</text>
</comment>
<dbReference type="PANTHER" id="PTHR13049:SF2">
    <property type="entry name" value="COILED-COIL DOMAIN-CONTAINING PROTEIN 25"/>
    <property type="match status" value="1"/>
</dbReference>
<dbReference type="GeneID" id="25476920"/>
<name>U6MYT2_9EIME</name>
<dbReference type="InterPro" id="IPR008532">
    <property type="entry name" value="NFACT_RNA-bd"/>
</dbReference>
<dbReference type="PANTHER" id="PTHR13049">
    <property type="entry name" value="DUF814-RELATED"/>
    <property type="match status" value="1"/>
</dbReference>
<evidence type="ECO:0000256" key="1">
    <source>
        <dbReference type="ARBA" id="ARBA00008998"/>
    </source>
</evidence>
<dbReference type="RefSeq" id="XP_013437869.1">
    <property type="nucleotide sequence ID" value="XM_013582415.1"/>
</dbReference>
<dbReference type="Pfam" id="PF05670">
    <property type="entry name" value="NFACT-R_1"/>
    <property type="match status" value="1"/>
</dbReference>
<dbReference type="OrthoDB" id="200398at2759"/>
<organism evidence="4 5">
    <name type="scientific">Eimeria necatrix</name>
    <dbReference type="NCBI Taxonomy" id="51315"/>
    <lineage>
        <taxon>Eukaryota</taxon>
        <taxon>Sar</taxon>
        <taxon>Alveolata</taxon>
        <taxon>Apicomplexa</taxon>
        <taxon>Conoidasida</taxon>
        <taxon>Coccidia</taxon>
        <taxon>Eucoccidiorida</taxon>
        <taxon>Eimeriorina</taxon>
        <taxon>Eimeriidae</taxon>
        <taxon>Eimeria</taxon>
    </lineage>
</organism>
<gene>
    <name evidence="4" type="ORF">ENH_00067860</name>
</gene>
<protein>
    <submittedName>
        <fullName evidence="4">Cytoplasmic protein, related</fullName>
    </submittedName>
</protein>